<name>A0ACC1NEP9_9HYPO</name>
<protein>
    <submittedName>
        <fullName evidence="1">Uncharacterized protein</fullName>
    </submittedName>
</protein>
<dbReference type="EMBL" id="JANJQO010000527">
    <property type="protein sequence ID" value="KAJ2976899.1"/>
    <property type="molecule type" value="Genomic_DNA"/>
</dbReference>
<proteinExistence type="predicted"/>
<evidence type="ECO:0000313" key="1">
    <source>
        <dbReference type="EMBL" id="KAJ2976899.1"/>
    </source>
</evidence>
<comment type="caution">
    <text evidence="1">The sequence shown here is derived from an EMBL/GenBank/DDBJ whole genome shotgun (WGS) entry which is preliminary data.</text>
</comment>
<gene>
    <name evidence="1" type="ORF">NQ176_g4677</name>
</gene>
<reference evidence="1" key="1">
    <citation type="submission" date="2022-08" db="EMBL/GenBank/DDBJ databases">
        <title>Genome Sequence of Lecanicillium fungicola.</title>
        <authorList>
            <person name="Buettner E."/>
        </authorList>
    </citation>
    <scope>NUCLEOTIDE SEQUENCE</scope>
    <source>
        <strain evidence="1">Babe33</strain>
    </source>
</reference>
<sequence length="320" mass="34967">MLTCMSIPSQSPDIPVENASTEENALKLISKASLKKVSVTEKKKENMALLAASLPENLEDDRIQPGTSLRPSASPSSKAIRRVIKSFCGYVVVTTGNHGSASSTGLGIAATMSCCPKLCLNVLSVKIPATPSLRKHTTPTFIMYGIVPDIDTEKPETLPYCDWYTDVASEQTYREVARRYPQMMYQVARACAVAGYDTLYQELDILPEVAVAVAEEARASVTAEQSKIYRLVMKSPVRYSVMDGYERRIIPDPQQGFLNADTATIAKLKAAIPYQAVTWYLGDPMVFDLLEVGDFASKASQTTETHPLATSTNDCSTCHC</sequence>
<evidence type="ECO:0000313" key="2">
    <source>
        <dbReference type="Proteomes" id="UP001143910"/>
    </source>
</evidence>
<organism evidence="1 2">
    <name type="scientific">Zarea fungicola</name>
    <dbReference type="NCBI Taxonomy" id="93591"/>
    <lineage>
        <taxon>Eukaryota</taxon>
        <taxon>Fungi</taxon>
        <taxon>Dikarya</taxon>
        <taxon>Ascomycota</taxon>
        <taxon>Pezizomycotina</taxon>
        <taxon>Sordariomycetes</taxon>
        <taxon>Hypocreomycetidae</taxon>
        <taxon>Hypocreales</taxon>
        <taxon>Cordycipitaceae</taxon>
        <taxon>Zarea</taxon>
    </lineage>
</organism>
<keyword evidence="2" id="KW-1185">Reference proteome</keyword>
<dbReference type="Proteomes" id="UP001143910">
    <property type="component" value="Unassembled WGS sequence"/>
</dbReference>
<accession>A0ACC1NEP9</accession>